<evidence type="ECO:0000313" key="1">
    <source>
        <dbReference type="EMBL" id="VDD60566.1"/>
    </source>
</evidence>
<organism evidence="1">
    <name type="scientific">Brassica oleracea</name>
    <name type="common">Wild cabbage</name>
    <dbReference type="NCBI Taxonomy" id="3712"/>
    <lineage>
        <taxon>Eukaryota</taxon>
        <taxon>Viridiplantae</taxon>
        <taxon>Streptophyta</taxon>
        <taxon>Embryophyta</taxon>
        <taxon>Tracheophyta</taxon>
        <taxon>Spermatophyta</taxon>
        <taxon>Magnoliopsida</taxon>
        <taxon>eudicotyledons</taxon>
        <taxon>Gunneridae</taxon>
        <taxon>Pentapetalae</taxon>
        <taxon>rosids</taxon>
        <taxon>malvids</taxon>
        <taxon>Brassicales</taxon>
        <taxon>Brassicaceae</taxon>
        <taxon>Brassiceae</taxon>
        <taxon>Brassica</taxon>
    </lineage>
</organism>
<proteinExistence type="predicted"/>
<protein>
    <submittedName>
        <fullName evidence="1">Uncharacterized protein</fullName>
    </submittedName>
</protein>
<accession>A0A3P6GL45</accession>
<name>A0A3P6GL45_BRAOL</name>
<dbReference type="AlphaFoldDB" id="A0A3P6GL45"/>
<dbReference type="EMBL" id="LR031880">
    <property type="protein sequence ID" value="VDD60566.1"/>
    <property type="molecule type" value="Genomic_DNA"/>
</dbReference>
<sequence length="66" mass="7706">MFELAMYARNYSFEGLKILDVEIRDKTYFGGETFGGRFTLVNLMYERQEDNFGKVRDRLLGSSGHD</sequence>
<gene>
    <name evidence="1" type="ORF">BOLC6T36019H</name>
</gene>
<reference evidence="1" key="1">
    <citation type="submission" date="2018-11" db="EMBL/GenBank/DDBJ databases">
        <authorList>
            <consortium name="Genoscope - CEA"/>
            <person name="William W."/>
        </authorList>
    </citation>
    <scope>NUCLEOTIDE SEQUENCE</scope>
</reference>